<comment type="caution">
    <text evidence="5">The sequence shown here is derived from an EMBL/GenBank/DDBJ whole genome shotgun (WGS) entry which is preliminary data.</text>
</comment>
<feature type="region of interest" description="Disordered" evidence="3">
    <location>
        <begin position="18"/>
        <end position="60"/>
    </location>
</feature>
<dbReference type="SUPFAM" id="SSF52540">
    <property type="entry name" value="P-loop containing nucleoside triphosphate hydrolases"/>
    <property type="match status" value="2"/>
</dbReference>
<dbReference type="EMBL" id="NPCC01000029">
    <property type="protein sequence ID" value="PAE87793.1"/>
    <property type="molecule type" value="Genomic_DNA"/>
</dbReference>
<feature type="domain" description="AAA+ ATPase" evidence="4">
    <location>
        <begin position="97"/>
        <end position="245"/>
    </location>
</feature>
<feature type="domain" description="AAA+ ATPase" evidence="4">
    <location>
        <begin position="393"/>
        <end position="549"/>
    </location>
</feature>
<evidence type="ECO:0000259" key="4">
    <source>
        <dbReference type="SMART" id="SM00382"/>
    </source>
</evidence>
<evidence type="ECO:0000256" key="1">
    <source>
        <dbReference type="ARBA" id="ARBA00022741"/>
    </source>
</evidence>
<dbReference type="GO" id="GO:0034605">
    <property type="term" value="P:cellular response to heat"/>
    <property type="evidence" value="ECO:0007669"/>
    <property type="project" value="TreeGrafter"/>
</dbReference>
<protein>
    <recommendedName>
        <fullName evidence="4">AAA+ ATPase domain-containing protein</fullName>
    </recommendedName>
</protein>
<gene>
    <name evidence="5" type="ORF">CHH72_16825</name>
</gene>
<evidence type="ECO:0000256" key="3">
    <source>
        <dbReference type="SAM" id="MobiDB-lite"/>
    </source>
</evidence>
<evidence type="ECO:0000256" key="2">
    <source>
        <dbReference type="ARBA" id="ARBA00022840"/>
    </source>
</evidence>
<accession>A0A268NW95</accession>
<dbReference type="Pfam" id="PF17871">
    <property type="entry name" value="AAA_lid_9"/>
    <property type="match status" value="1"/>
</dbReference>
<reference evidence="5 6" key="1">
    <citation type="submission" date="2017-07" db="EMBL/GenBank/DDBJ databases">
        <title>Isolation and whole genome analysis of endospore-forming bacteria from heroin.</title>
        <authorList>
            <person name="Kalinowski J."/>
            <person name="Ahrens B."/>
            <person name="Al-Dilaimi A."/>
            <person name="Winkler A."/>
            <person name="Wibberg D."/>
            <person name="Schleenbecker U."/>
            <person name="Ruckert C."/>
            <person name="Wolfel R."/>
            <person name="Grass G."/>
        </authorList>
    </citation>
    <scope>NUCLEOTIDE SEQUENCE [LARGE SCALE GENOMIC DNA]</scope>
    <source>
        <strain evidence="5 6">7539</strain>
    </source>
</reference>
<dbReference type="CDD" id="cd19499">
    <property type="entry name" value="RecA-like_ClpB_Hsp104-like"/>
    <property type="match status" value="1"/>
</dbReference>
<keyword evidence="2" id="KW-0067">ATP-binding</keyword>
<feature type="compositionally biased region" description="Low complexity" evidence="3">
    <location>
        <begin position="25"/>
        <end position="41"/>
    </location>
</feature>
<evidence type="ECO:0000313" key="5">
    <source>
        <dbReference type="EMBL" id="PAE87793.1"/>
    </source>
</evidence>
<dbReference type="Pfam" id="PF07724">
    <property type="entry name" value="AAA_2"/>
    <property type="match status" value="1"/>
</dbReference>
<dbReference type="InterPro" id="IPR027417">
    <property type="entry name" value="P-loop_NTPase"/>
</dbReference>
<dbReference type="InterPro" id="IPR001270">
    <property type="entry name" value="ClpA/B"/>
</dbReference>
<dbReference type="CDD" id="cd00009">
    <property type="entry name" value="AAA"/>
    <property type="match status" value="1"/>
</dbReference>
<dbReference type="GO" id="GO:0005737">
    <property type="term" value="C:cytoplasm"/>
    <property type="evidence" value="ECO:0007669"/>
    <property type="project" value="TreeGrafter"/>
</dbReference>
<dbReference type="PANTHER" id="PTHR11638:SF175">
    <property type="entry name" value="ATP-DEPENDENT CLP PROTEASE, ATP-BINDING SUBUNIT CLPC"/>
    <property type="match status" value="1"/>
</dbReference>
<dbReference type="InterPro" id="IPR041546">
    <property type="entry name" value="ClpA/ClpB_AAA_lid"/>
</dbReference>
<dbReference type="GO" id="GO:0005524">
    <property type="term" value="F:ATP binding"/>
    <property type="evidence" value="ECO:0007669"/>
    <property type="project" value="UniProtKB-KW"/>
</dbReference>
<sequence length="653" mass="72208">MEIKTGKHDTLRMASIHDFGKNDQNGSNSGSGSSTSASGSAVIVTQAPSNSKSKGPGEEDTGLLVNYNELAKKGEFTEALFRDAQIMQTLSVLASKNKPNALLTGDAGVGKTQIVEEIARRLVNDDPIVNGLLKGITLYELPLGKIVSGSSLVGQLEEKIYQVIDFAQNAKSKAIIFIDEIHQIMGSSETNPTYNKLAQILKPALGRGHLRVIGATTTQEAVTFLSDPAFSRRWSEVQVPELSPEQTAEIILNIRDTFQKHHNVILPDNVIEQAVAIGDEFKQYGSHRPDTTITLIDKAMADARIKRIKLEEDAKTNPQLNHIIAAQPRPIINVKQLKQSALSLLTGDEKMFEQNADRLKDTLNAQIIGQASAKTAVVDAVKRLGLRLTKRKRPVSFLFAGPSGTGKTEIAKQVTEAVFGSKERMVYINMSEFSNPASMTRIIGSSAGYVGSDSKQELPFDTLENNPYQVVLLDEFEKAHTEVQRFFMQALDEGVVKTNRNKEIDFSRTIMIATTNAGVIDMAKNAIGFMQDAEPERSSEDIIRILQSSFDTELLNRFEKLIAFTPIKKEDYTRILAVKYNQIVQEAQANRKDLVFSPSHVDIEQALQNDKLLELAEQSYTPASNGRPAERTIREHIEQTILDNPNDTQFDLL</sequence>
<proteinExistence type="predicted"/>
<dbReference type="PANTHER" id="PTHR11638">
    <property type="entry name" value="ATP-DEPENDENT CLP PROTEASE"/>
    <property type="match status" value="1"/>
</dbReference>
<name>A0A268NW95_SHOCL</name>
<evidence type="ECO:0000313" key="6">
    <source>
        <dbReference type="Proteomes" id="UP000216207"/>
    </source>
</evidence>
<dbReference type="RefSeq" id="WP_095327031.1">
    <property type="nucleotide sequence ID" value="NZ_NPCC01000029.1"/>
</dbReference>
<dbReference type="Gene3D" id="1.10.8.60">
    <property type="match status" value="1"/>
</dbReference>
<dbReference type="Gene3D" id="3.40.50.300">
    <property type="entry name" value="P-loop containing nucleotide triphosphate hydrolases"/>
    <property type="match status" value="2"/>
</dbReference>
<dbReference type="GO" id="GO:0016887">
    <property type="term" value="F:ATP hydrolysis activity"/>
    <property type="evidence" value="ECO:0007669"/>
    <property type="project" value="InterPro"/>
</dbReference>
<dbReference type="Proteomes" id="UP000216207">
    <property type="component" value="Unassembled WGS sequence"/>
</dbReference>
<dbReference type="InterPro" id="IPR050130">
    <property type="entry name" value="ClpA_ClpB"/>
</dbReference>
<dbReference type="Pfam" id="PF00004">
    <property type="entry name" value="AAA"/>
    <property type="match status" value="1"/>
</dbReference>
<dbReference type="InterPro" id="IPR003593">
    <property type="entry name" value="AAA+_ATPase"/>
</dbReference>
<dbReference type="SMART" id="SM00382">
    <property type="entry name" value="AAA"/>
    <property type="match status" value="2"/>
</dbReference>
<dbReference type="AlphaFoldDB" id="A0A268NW95"/>
<dbReference type="InterPro" id="IPR003959">
    <property type="entry name" value="ATPase_AAA_core"/>
</dbReference>
<keyword evidence="1" id="KW-0547">Nucleotide-binding</keyword>
<organism evidence="5 6">
    <name type="scientific">Shouchella clausii</name>
    <name type="common">Alkalihalobacillus clausii</name>
    <dbReference type="NCBI Taxonomy" id="79880"/>
    <lineage>
        <taxon>Bacteria</taxon>
        <taxon>Bacillati</taxon>
        <taxon>Bacillota</taxon>
        <taxon>Bacilli</taxon>
        <taxon>Bacillales</taxon>
        <taxon>Bacillaceae</taxon>
        <taxon>Shouchella</taxon>
    </lineage>
</organism>
<dbReference type="PRINTS" id="PR00300">
    <property type="entry name" value="CLPPROTEASEA"/>
</dbReference>